<evidence type="ECO:0000313" key="4">
    <source>
        <dbReference type="EMBL" id="MFF5297416.1"/>
    </source>
</evidence>
<evidence type="ECO:0000259" key="3">
    <source>
        <dbReference type="Pfam" id="PF17837"/>
    </source>
</evidence>
<dbReference type="InterPro" id="IPR037143">
    <property type="entry name" value="4-PPantetheinyl_Trfase_dom_sf"/>
</dbReference>
<dbReference type="InterPro" id="IPR008278">
    <property type="entry name" value="4-PPantetheinyl_Trfase_dom"/>
</dbReference>
<dbReference type="InterPro" id="IPR003542">
    <property type="entry name" value="Enbac_synth_compD-like"/>
</dbReference>
<dbReference type="Pfam" id="PF17837">
    <property type="entry name" value="4PPT_N"/>
    <property type="match status" value="1"/>
</dbReference>
<keyword evidence="1 4" id="KW-0808">Transferase</keyword>
<dbReference type="SUPFAM" id="SSF56214">
    <property type="entry name" value="4'-phosphopantetheinyl transferase"/>
    <property type="match status" value="1"/>
</dbReference>
<sequence>MIGDLLPPGVAWAERFGDDVPEELFPQEEEAVARAVPKRRREFATGRWLAREALGELGLPRSPIVPGERGAPGWPPGIVGSITHCDGYRAAAVALDHGFLTVAIDAEPDLPLPFGVRDAIARREEVGQLSRSGLNWDRLLFCAKEAVYKAWFPLARTWLDFSEARVTLRPDGTFGATILIDGPLDRLDGRWLSANGLLLAAIALPAAPHREH</sequence>
<dbReference type="EMBL" id="JBIAZU010000011">
    <property type="protein sequence ID" value="MFF5297416.1"/>
    <property type="molecule type" value="Genomic_DNA"/>
</dbReference>
<dbReference type="InterPro" id="IPR041354">
    <property type="entry name" value="4PPT_N"/>
</dbReference>
<feature type="domain" description="4'-phosphopantetheinyl transferase" evidence="2">
    <location>
        <begin position="102"/>
        <end position="179"/>
    </location>
</feature>
<name>A0ABW6WVX2_9ACTN</name>
<evidence type="ECO:0000256" key="1">
    <source>
        <dbReference type="ARBA" id="ARBA00022679"/>
    </source>
</evidence>
<keyword evidence="5" id="KW-1185">Reference proteome</keyword>
<dbReference type="Proteomes" id="UP001602245">
    <property type="component" value="Unassembled WGS sequence"/>
</dbReference>
<dbReference type="PANTHER" id="PTHR38096">
    <property type="entry name" value="ENTEROBACTIN SYNTHASE COMPONENT D"/>
    <property type="match status" value="1"/>
</dbReference>
<dbReference type="Pfam" id="PF01648">
    <property type="entry name" value="ACPS"/>
    <property type="match status" value="1"/>
</dbReference>
<evidence type="ECO:0000313" key="5">
    <source>
        <dbReference type="Proteomes" id="UP001602245"/>
    </source>
</evidence>
<proteinExistence type="predicted"/>
<reference evidence="4 5" key="1">
    <citation type="submission" date="2024-10" db="EMBL/GenBank/DDBJ databases">
        <title>The Natural Products Discovery Center: Release of the First 8490 Sequenced Strains for Exploring Actinobacteria Biosynthetic Diversity.</title>
        <authorList>
            <person name="Kalkreuter E."/>
            <person name="Kautsar S.A."/>
            <person name="Yang D."/>
            <person name="Bader C.D."/>
            <person name="Teijaro C.N."/>
            <person name="Fluegel L."/>
            <person name="Davis C.M."/>
            <person name="Simpson J.R."/>
            <person name="Lauterbach L."/>
            <person name="Steele A.D."/>
            <person name="Gui C."/>
            <person name="Meng S."/>
            <person name="Li G."/>
            <person name="Viehrig K."/>
            <person name="Ye F."/>
            <person name="Su P."/>
            <person name="Kiefer A.F."/>
            <person name="Nichols A."/>
            <person name="Cepeda A.J."/>
            <person name="Yan W."/>
            <person name="Fan B."/>
            <person name="Jiang Y."/>
            <person name="Adhikari A."/>
            <person name="Zheng C.-J."/>
            <person name="Schuster L."/>
            <person name="Cowan T.M."/>
            <person name="Smanski M.J."/>
            <person name="Chevrette M.G."/>
            <person name="De Carvalho L.P.S."/>
            <person name="Shen B."/>
        </authorList>
    </citation>
    <scope>NUCLEOTIDE SEQUENCE [LARGE SCALE GENOMIC DNA]</scope>
    <source>
        <strain evidence="4 5">NPDC000087</strain>
    </source>
</reference>
<accession>A0ABW6WVX2</accession>
<comment type="caution">
    <text evidence="4">The sequence shown here is derived from an EMBL/GenBank/DDBJ whole genome shotgun (WGS) entry which is preliminary data.</text>
</comment>
<evidence type="ECO:0000259" key="2">
    <source>
        <dbReference type="Pfam" id="PF01648"/>
    </source>
</evidence>
<feature type="domain" description="4'-phosphopantetheinyl transferase N-terminal" evidence="3">
    <location>
        <begin position="27"/>
        <end position="94"/>
    </location>
</feature>
<dbReference type="RefSeq" id="WP_020511928.1">
    <property type="nucleotide sequence ID" value="NZ_JBIAZU010000011.1"/>
</dbReference>
<protein>
    <submittedName>
        <fullName evidence="4">4'-phosphopantetheinyl transferase</fullName>
    </submittedName>
</protein>
<dbReference type="GO" id="GO:0016740">
    <property type="term" value="F:transferase activity"/>
    <property type="evidence" value="ECO:0007669"/>
    <property type="project" value="UniProtKB-KW"/>
</dbReference>
<dbReference type="Gene3D" id="3.90.470.20">
    <property type="entry name" value="4'-phosphopantetheinyl transferase domain"/>
    <property type="match status" value="1"/>
</dbReference>
<dbReference type="PANTHER" id="PTHR38096:SF1">
    <property type="entry name" value="ENTEROBACTIN SYNTHASE COMPONENT D"/>
    <property type="match status" value="1"/>
</dbReference>
<organism evidence="4 5">
    <name type="scientific">Paractinoplanes globisporus</name>
    <dbReference type="NCBI Taxonomy" id="113565"/>
    <lineage>
        <taxon>Bacteria</taxon>
        <taxon>Bacillati</taxon>
        <taxon>Actinomycetota</taxon>
        <taxon>Actinomycetes</taxon>
        <taxon>Micromonosporales</taxon>
        <taxon>Micromonosporaceae</taxon>
        <taxon>Paractinoplanes</taxon>
    </lineage>
</organism>
<dbReference type="PRINTS" id="PR01399">
    <property type="entry name" value="ENTSNTHTASED"/>
</dbReference>
<gene>
    <name evidence="4" type="ORF">ACFY35_48980</name>
</gene>